<accession>A0A5D0CKL6</accession>
<evidence type="ECO:0000313" key="2">
    <source>
        <dbReference type="Proteomes" id="UP000325218"/>
    </source>
</evidence>
<dbReference type="OrthoDB" id="2625233at2"/>
<comment type="caution">
    <text evidence="1">The sequence shown here is derived from an EMBL/GenBank/DDBJ whole genome shotgun (WGS) entry which is preliminary data.</text>
</comment>
<proteinExistence type="predicted"/>
<sequence length="158" mass="17565">MSMAEEVSGLAELIQAKFPEVTVHRFQGPALPAAGEFVIELKQETRRSDSRSHTLAERQYAIVYYAEQAEEAILSLEALSRYLMNERTEAGALKTGEARALRAESFTITSPEKLEGGLLKGTGTVVINTREAVAIRQYEKIQKVEYRTTINLKGGMNE</sequence>
<organism evidence="1 2">
    <name type="scientific">Paenibacillus faecis</name>
    <dbReference type="NCBI Taxonomy" id="862114"/>
    <lineage>
        <taxon>Bacteria</taxon>
        <taxon>Bacillati</taxon>
        <taxon>Bacillota</taxon>
        <taxon>Bacilli</taxon>
        <taxon>Bacillales</taxon>
        <taxon>Paenibacillaceae</taxon>
        <taxon>Paenibacillus</taxon>
    </lineage>
</organism>
<name>A0A5D0CKL6_9BACL</name>
<protein>
    <submittedName>
        <fullName evidence="1">Uncharacterized protein</fullName>
    </submittedName>
</protein>
<dbReference type="Proteomes" id="UP000325218">
    <property type="component" value="Unassembled WGS sequence"/>
</dbReference>
<gene>
    <name evidence="1" type="ORF">FRY98_27700</name>
</gene>
<evidence type="ECO:0000313" key="1">
    <source>
        <dbReference type="EMBL" id="TYA10361.1"/>
    </source>
</evidence>
<keyword evidence="2" id="KW-1185">Reference proteome</keyword>
<dbReference type="RefSeq" id="WP_148457929.1">
    <property type="nucleotide sequence ID" value="NZ_VSDO01000006.1"/>
</dbReference>
<reference evidence="1 2" key="1">
    <citation type="submission" date="2019-08" db="EMBL/GenBank/DDBJ databases">
        <title>Genome sequencing of Paenibacillus faecis DSM 23593(T).</title>
        <authorList>
            <person name="Kook J.-K."/>
            <person name="Park S.-N."/>
            <person name="Lim Y.K."/>
        </authorList>
    </citation>
    <scope>NUCLEOTIDE SEQUENCE [LARGE SCALE GENOMIC DNA]</scope>
    <source>
        <strain evidence="1 2">DSM 23593</strain>
    </source>
</reference>
<dbReference type="AlphaFoldDB" id="A0A5D0CKL6"/>
<dbReference type="EMBL" id="VSDO01000006">
    <property type="protein sequence ID" value="TYA10361.1"/>
    <property type="molecule type" value="Genomic_DNA"/>
</dbReference>